<accession>A0A835F745</accession>
<feature type="domain" description="PHD-type" evidence="6">
    <location>
        <begin position="840"/>
        <end position="889"/>
    </location>
</feature>
<organism evidence="8 9">
    <name type="scientific">Digitaria exilis</name>
    <dbReference type="NCBI Taxonomy" id="1010633"/>
    <lineage>
        <taxon>Eukaryota</taxon>
        <taxon>Viridiplantae</taxon>
        <taxon>Streptophyta</taxon>
        <taxon>Embryophyta</taxon>
        <taxon>Tracheophyta</taxon>
        <taxon>Spermatophyta</taxon>
        <taxon>Magnoliopsida</taxon>
        <taxon>Liliopsida</taxon>
        <taxon>Poales</taxon>
        <taxon>Poaceae</taxon>
        <taxon>PACMAD clade</taxon>
        <taxon>Panicoideae</taxon>
        <taxon>Panicodae</taxon>
        <taxon>Paniceae</taxon>
        <taxon>Anthephorinae</taxon>
        <taxon>Digitaria</taxon>
    </lineage>
</organism>
<feature type="compositionally biased region" description="Polar residues" evidence="5">
    <location>
        <begin position="1197"/>
        <end position="1207"/>
    </location>
</feature>
<dbReference type="Gene3D" id="3.30.40.10">
    <property type="entry name" value="Zinc/RING finger domain, C3HC4 (zinc finger)"/>
    <property type="match status" value="4"/>
</dbReference>
<dbReference type="InterPro" id="IPR001965">
    <property type="entry name" value="Znf_PHD"/>
</dbReference>
<feature type="compositionally biased region" description="Basic and acidic residues" evidence="5">
    <location>
        <begin position="1174"/>
        <end position="1191"/>
    </location>
</feature>
<name>A0A835F745_9POAL</name>
<feature type="region of interest" description="Disordered" evidence="5">
    <location>
        <begin position="780"/>
        <end position="829"/>
    </location>
</feature>
<comment type="caution">
    <text evidence="8">The sequence shown here is derived from an EMBL/GenBank/DDBJ whole genome shotgun (WGS) entry which is preliminary data.</text>
</comment>
<gene>
    <name evidence="8" type="ORF">HU200_017251</name>
</gene>
<evidence type="ECO:0000256" key="5">
    <source>
        <dbReference type="SAM" id="MobiDB-lite"/>
    </source>
</evidence>
<sequence length="1240" mass="137580">MRSRVSVQLGERPFELDPAGSNGIVSALFAEEEGCSLNWLLGATGRFILTSERPNKKRKLLGAKAGLEQLVRLPSLEAQKPSSCDACCLGESSMESNRIVNCSNCKVSVHQKCYGLHVVPDGQWLCAWCTYLESNKDSGSTWLKPCVLCPKEKGALKPVKAEPTRDADVSHLKFVHLFCTLWAPEVFVEDMESMEPVTNLGSVQENRMKLTCSICKIRHGACVRCSHGTCRAAFHPICARDSKHQMEIWGKSGHSNVELRAFCSKHSATGYTGSQENSNHASGQSPIESAPNNADLISGKIPKLRFTRKNKDKFINSETSASSSDTWHPSVEHMSSEDIAVVLRKLIDSGKVSVGDIASDLGISSESLEAALVGETTTFSHGLMLKIIKWLKNSVHMHAVQGNSHKGNSLVLQDNNSDGSDTTDAVNVRIPLVPDDDKDMFVDALDSSGAEATLARSKSNTKTLEDDNTTCATAVTILQNGNKNMLKDGADPECSTEAFAKESTREFSPIGSKGVSKEEKGKLILNNTSGNKEFGTSMEIPNENRGILLGRKSDNLTEAGPCSGLKEGLSSLDHCSSQGDYARDGENLIENGFGTPRDCDSNCSHVQPFFNFDDSHSYIHPFMKKKISHYWDMTFNQNKEAQNHHVEEPSFPSNEKIPVDSSEEHEDAPETASDQDFRAKSLKIIEHAPDDEVEGEMVYLQARLLDNAVVLKHKYEKLIEKIVQNLSRELDAFSRRKWDLIFVNQFLRDVREAKKRGRKEKRHKEAQAVLAAAAAAVASSSRNSNMRKDAKEDLAPNSPKLVGSSRVGQRPKDPSKSSNSKVPQDNRFGSFHMPISKENALYCDVCMRTETVLNRIFICSRCKAAVHIDCYRNLENSIGPWKCELCEDQDISIETSITSDKSDCNGKELPFARCSMCHGTSGAFRKTTGGQWVHAFCAEWLLETNYVRGQENPVEGVESLVEGKDTCCLCLRKVGMCLRCSSGDCHITFHPTCARNSGFYMNTKGFGSTFQHKAYCGKHSAQQKEDDAQLYGPEELRNMKRMRVELEKLRLLCERVIKREKVKRETVLCDHDILAKTKDTVVFSYLACGASSESATTSVNNRSYSGTAQRSDDVTVDSTISGKKTIRFSLNSRDAERNTADSSRTLISFKRKFSDRGLHAGKQLPQRPTIASQKLEDGEKKTNDKKREMFQKELVMTSDQASTQNQRLPKGYVYVPRDSLSKERPLNRNTQPHTPQEPGG</sequence>
<dbReference type="PROSITE" id="PS51805">
    <property type="entry name" value="EPHD"/>
    <property type="match status" value="2"/>
</dbReference>
<feature type="region of interest" description="Disordered" evidence="5">
    <location>
        <begin position="1157"/>
        <end position="1240"/>
    </location>
</feature>
<feature type="domain" description="PHD-type" evidence="7">
    <location>
        <begin position="911"/>
        <end position="1020"/>
    </location>
</feature>
<reference evidence="8" key="1">
    <citation type="submission" date="2020-07" db="EMBL/GenBank/DDBJ databases">
        <title>Genome sequence and genetic diversity analysis of an under-domesticated orphan crop, white fonio (Digitaria exilis).</title>
        <authorList>
            <person name="Bennetzen J.L."/>
            <person name="Chen S."/>
            <person name="Ma X."/>
            <person name="Wang X."/>
            <person name="Yssel A.E.J."/>
            <person name="Chaluvadi S.R."/>
            <person name="Johnson M."/>
            <person name="Gangashetty P."/>
            <person name="Hamidou F."/>
            <person name="Sanogo M.D."/>
            <person name="Zwaenepoel A."/>
            <person name="Wallace J."/>
            <person name="Van De Peer Y."/>
            <person name="Van Deynze A."/>
        </authorList>
    </citation>
    <scope>NUCLEOTIDE SEQUENCE</scope>
    <source>
        <tissue evidence="8">Leaves</tissue>
    </source>
</reference>
<dbReference type="AlphaFoldDB" id="A0A835F745"/>
<dbReference type="InterPro" id="IPR019786">
    <property type="entry name" value="Zinc_finger_PHD-type_CS"/>
</dbReference>
<dbReference type="SMART" id="SM00249">
    <property type="entry name" value="PHD"/>
    <property type="match status" value="4"/>
</dbReference>
<dbReference type="PANTHER" id="PTHR13793:SF107">
    <property type="entry name" value="BROMODOMAIN-CONTAINING PROTEIN HOMOLOG"/>
    <property type="match status" value="1"/>
</dbReference>
<evidence type="ECO:0008006" key="10">
    <source>
        <dbReference type="Google" id="ProtNLM"/>
    </source>
</evidence>
<feature type="region of interest" description="Disordered" evidence="5">
    <location>
        <begin position="270"/>
        <end position="295"/>
    </location>
</feature>
<dbReference type="SUPFAM" id="SSF57903">
    <property type="entry name" value="FYVE/PHD zinc finger"/>
    <property type="match status" value="2"/>
</dbReference>
<evidence type="ECO:0000313" key="9">
    <source>
        <dbReference type="Proteomes" id="UP000636709"/>
    </source>
</evidence>
<dbReference type="Pfam" id="PF13832">
    <property type="entry name" value="zf-HC5HC2H_2"/>
    <property type="match status" value="2"/>
</dbReference>
<dbReference type="Proteomes" id="UP000636709">
    <property type="component" value="Unassembled WGS sequence"/>
</dbReference>
<dbReference type="OrthoDB" id="20839at2759"/>
<keyword evidence="3" id="KW-0862">Zinc</keyword>
<evidence type="ECO:0000259" key="7">
    <source>
        <dbReference type="PROSITE" id="PS51805"/>
    </source>
</evidence>
<feature type="region of interest" description="Disordered" evidence="5">
    <location>
        <begin position="641"/>
        <end position="678"/>
    </location>
</feature>
<keyword evidence="9" id="KW-1185">Reference proteome</keyword>
<dbReference type="PANTHER" id="PTHR13793">
    <property type="entry name" value="PHD FINGER PROTEINS"/>
    <property type="match status" value="1"/>
</dbReference>
<evidence type="ECO:0000313" key="8">
    <source>
        <dbReference type="EMBL" id="KAF8730268.1"/>
    </source>
</evidence>
<protein>
    <recommendedName>
        <fullName evidence="10">PHD finger family protein</fullName>
    </recommendedName>
</protein>
<evidence type="ECO:0000256" key="4">
    <source>
        <dbReference type="PROSITE-ProRule" id="PRU00146"/>
    </source>
</evidence>
<dbReference type="InterPro" id="IPR013083">
    <property type="entry name" value="Znf_RING/FYVE/PHD"/>
</dbReference>
<keyword evidence="1" id="KW-0479">Metal-binding</keyword>
<feature type="compositionally biased region" description="Polar residues" evidence="5">
    <location>
        <begin position="270"/>
        <end position="292"/>
    </location>
</feature>
<evidence type="ECO:0000256" key="2">
    <source>
        <dbReference type="ARBA" id="ARBA00022771"/>
    </source>
</evidence>
<keyword evidence="2 4" id="KW-0863">Zinc-finger</keyword>
<dbReference type="InterPro" id="IPR034732">
    <property type="entry name" value="EPHD"/>
</dbReference>
<feature type="domain" description="PHD-type" evidence="7">
    <location>
        <begin position="143"/>
        <end position="267"/>
    </location>
</feature>
<dbReference type="Pfam" id="PF13831">
    <property type="entry name" value="PHD_2"/>
    <property type="match status" value="1"/>
</dbReference>
<dbReference type="PROSITE" id="PS01359">
    <property type="entry name" value="ZF_PHD_1"/>
    <property type="match status" value="2"/>
</dbReference>
<dbReference type="InterPro" id="IPR050701">
    <property type="entry name" value="Histone_Mod_Regulator"/>
</dbReference>
<evidence type="ECO:0000256" key="3">
    <source>
        <dbReference type="ARBA" id="ARBA00022833"/>
    </source>
</evidence>
<evidence type="ECO:0000256" key="1">
    <source>
        <dbReference type="ARBA" id="ARBA00022723"/>
    </source>
</evidence>
<dbReference type="CDD" id="cd15571">
    <property type="entry name" value="ePHD"/>
    <property type="match status" value="1"/>
</dbReference>
<dbReference type="InterPro" id="IPR019787">
    <property type="entry name" value="Znf_PHD-finger"/>
</dbReference>
<dbReference type="GO" id="GO:0008270">
    <property type="term" value="F:zinc ion binding"/>
    <property type="evidence" value="ECO:0007669"/>
    <property type="project" value="UniProtKB-KW"/>
</dbReference>
<dbReference type="GO" id="GO:0006357">
    <property type="term" value="P:regulation of transcription by RNA polymerase II"/>
    <property type="evidence" value="ECO:0007669"/>
    <property type="project" value="TreeGrafter"/>
</dbReference>
<dbReference type="PROSITE" id="PS50016">
    <property type="entry name" value="ZF_PHD_2"/>
    <property type="match status" value="2"/>
</dbReference>
<proteinExistence type="predicted"/>
<evidence type="ECO:0000259" key="6">
    <source>
        <dbReference type="PROSITE" id="PS50016"/>
    </source>
</evidence>
<dbReference type="InterPro" id="IPR011011">
    <property type="entry name" value="Znf_FYVE_PHD"/>
</dbReference>
<dbReference type="CDD" id="cd15489">
    <property type="entry name" value="PHD_SF"/>
    <property type="match status" value="1"/>
</dbReference>
<dbReference type="EMBL" id="JACEFO010001619">
    <property type="protein sequence ID" value="KAF8730268.1"/>
    <property type="molecule type" value="Genomic_DNA"/>
</dbReference>
<feature type="domain" description="PHD-type" evidence="6">
    <location>
        <begin position="81"/>
        <end position="132"/>
    </location>
</feature>